<dbReference type="InterPro" id="IPR017946">
    <property type="entry name" value="PLC-like_Pdiesterase_TIM-brl"/>
</dbReference>
<dbReference type="GO" id="GO:0016042">
    <property type="term" value="P:lipid catabolic process"/>
    <property type="evidence" value="ECO:0007669"/>
    <property type="project" value="UniProtKB-KW"/>
</dbReference>
<evidence type="ECO:0000256" key="7">
    <source>
        <dbReference type="RuleBase" id="RU361133"/>
    </source>
</evidence>
<gene>
    <name evidence="10" type="ORF">EJ08DRAFT_24802</name>
</gene>
<comment type="caution">
    <text evidence="10">The sequence shown here is derived from an EMBL/GenBank/DDBJ whole genome shotgun (WGS) entry which is preliminary data.</text>
</comment>
<dbReference type="Pfam" id="PF00387">
    <property type="entry name" value="PI-PLC-Y"/>
    <property type="match status" value="1"/>
</dbReference>
<dbReference type="InterPro" id="IPR035892">
    <property type="entry name" value="C2_domain_sf"/>
</dbReference>
<dbReference type="Proteomes" id="UP000800235">
    <property type="component" value="Unassembled WGS sequence"/>
</dbReference>
<evidence type="ECO:0000256" key="5">
    <source>
        <dbReference type="ARBA" id="ARBA00023224"/>
    </source>
</evidence>
<dbReference type="PANTHER" id="PTHR10336:SF169">
    <property type="entry name" value="PHOSPHOINOSITIDE PHOSPHOLIPASE C"/>
    <property type="match status" value="1"/>
</dbReference>
<sequence length="586" mass="64428">MADSNPSISSRLAGLNPFSKGSRQAENEDLGEEMGSNSVAGGGHAARRTDITKTQLIVSPALKAFIAEKGILPQDEIETDSEGSSPALQALVDRPHINVPEELTDRSYPLAEYFISSSHNTYLMAHQLYGSSSAAAYEVALSAGARCVEIDAWDGEENKDEPKVTHGYTLVSNISFRSVCETIRDVVDKEAAESVNTQGYRAAPIILSLENHCDTHGQLLLVQIMEEVWGDRLLSKATRQKGHDEQEGKPDVVTLDELGSKIVVIVEYHLPNEVEDSDSDSSSDEEDEKKKRARLEYKEKQKAAPPAIIIPELAAVGVYAQSVKPVDNSWFEGPELRNSPHHHLINVSEVGLMAHLPAHAEHISRHNAEHLMRVFPKGTRISSQNLNPVPFWGLGAQICALNWQTFAAAMQINEALFSGSDGFVLKPAALRPGGSGRLSTGRKKKLRLLVAGASDVPLPEGREADGIKPYVTCTLVHPADVSDSPPKRKTGSYKQRKLDFLHKGVNSPVTDPVWDETLEWEYEDNELVFLRVLIKSEDKFAGNPVLVAAAVRVLYAVKDWVIIRMLDLKGRETKCSLLVKFEVEDV</sequence>
<keyword evidence="4 7" id="KW-0443">Lipid metabolism</keyword>
<reference evidence="10" key="1">
    <citation type="journal article" date="2020" name="Stud. Mycol.">
        <title>101 Dothideomycetes genomes: a test case for predicting lifestyles and emergence of pathogens.</title>
        <authorList>
            <person name="Haridas S."/>
            <person name="Albert R."/>
            <person name="Binder M."/>
            <person name="Bloem J."/>
            <person name="Labutti K."/>
            <person name="Salamov A."/>
            <person name="Andreopoulos B."/>
            <person name="Baker S."/>
            <person name="Barry K."/>
            <person name="Bills G."/>
            <person name="Bluhm B."/>
            <person name="Cannon C."/>
            <person name="Castanera R."/>
            <person name="Culley D."/>
            <person name="Daum C."/>
            <person name="Ezra D."/>
            <person name="Gonzalez J."/>
            <person name="Henrissat B."/>
            <person name="Kuo A."/>
            <person name="Liang C."/>
            <person name="Lipzen A."/>
            <person name="Lutzoni F."/>
            <person name="Magnuson J."/>
            <person name="Mondo S."/>
            <person name="Nolan M."/>
            <person name="Ohm R."/>
            <person name="Pangilinan J."/>
            <person name="Park H.-J."/>
            <person name="Ramirez L."/>
            <person name="Alfaro M."/>
            <person name="Sun H."/>
            <person name="Tritt A."/>
            <person name="Yoshinaga Y."/>
            <person name="Zwiers L.-H."/>
            <person name="Turgeon B."/>
            <person name="Goodwin S."/>
            <person name="Spatafora J."/>
            <person name="Crous P."/>
            <person name="Grigoriev I."/>
        </authorList>
    </citation>
    <scope>NUCLEOTIDE SEQUENCE</scope>
    <source>
        <strain evidence="10">CBS 130266</strain>
    </source>
</reference>
<evidence type="ECO:0000256" key="4">
    <source>
        <dbReference type="ARBA" id="ARBA00023098"/>
    </source>
</evidence>
<name>A0A9P4NGB9_9PEZI</name>
<keyword evidence="3 7" id="KW-0442">Lipid degradation</keyword>
<feature type="domain" description="PI-PLC Y-box" evidence="9">
    <location>
        <begin position="313"/>
        <end position="431"/>
    </location>
</feature>
<dbReference type="SMART" id="SM00149">
    <property type="entry name" value="PLCYc"/>
    <property type="match status" value="1"/>
</dbReference>
<dbReference type="PROSITE" id="PS50007">
    <property type="entry name" value="PIPLC_X_DOMAIN"/>
    <property type="match status" value="1"/>
</dbReference>
<organism evidence="10 11">
    <name type="scientific">Tothia fuscella</name>
    <dbReference type="NCBI Taxonomy" id="1048955"/>
    <lineage>
        <taxon>Eukaryota</taxon>
        <taxon>Fungi</taxon>
        <taxon>Dikarya</taxon>
        <taxon>Ascomycota</taxon>
        <taxon>Pezizomycotina</taxon>
        <taxon>Dothideomycetes</taxon>
        <taxon>Pleosporomycetidae</taxon>
        <taxon>Venturiales</taxon>
        <taxon>Cylindrosympodiaceae</taxon>
        <taxon>Tothia</taxon>
    </lineage>
</organism>
<evidence type="ECO:0000256" key="6">
    <source>
        <dbReference type="ARBA" id="ARBA00059664"/>
    </source>
</evidence>
<dbReference type="SUPFAM" id="SSF51695">
    <property type="entry name" value="PLC-like phosphodiesterases"/>
    <property type="match status" value="1"/>
</dbReference>
<dbReference type="CDD" id="cd08598">
    <property type="entry name" value="PI-PLC1c_yeast"/>
    <property type="match status" value="1"/>
</dbReference>
<comment type="catalytic activity">
    <reaction evidence="1 7">
        <text>a 1,2-diacyl-sn-glycero-3-phospho-(1D-myo-inositol-4,5-bisphosphate) + H2O = 1D-myo-inositol 1,4,5-trisphosphate + a 1,2-diacyl-sn-glycerol + H(+)</text>
        <dbReference type="Rhea" id="RHEA:33179"/>
        <dbReference type="ChEBI" id="CHEBI:15377"/>
        <dbReference type="ChEBI" id="CHEBI:15378"/>
        <dbReference type="ChEBI" id="CHEBI:17815"/>
        <dbReference type="ChEBI" id="CHEBI:58456"/>
        <dbReference type="ChEBI" id="CHEBI:203600"/>
        <dbReference type="EC" id="3.1.4.11"/>
    </reaction>
</comment>
<comment type="function">
    <text evidence="6">The production of the second messenger molecules diacylglycerol (DAG) and inositol 1,4,5-trisphosphate (IP3) is mediated by activated phosphatidylinositol-specific phospholipase C enzymes.</text>
</comment>
<dbReference type="GO" id="GO:0004435">
    <property type="term" value="F:phosphatidylinositol-4,5-bisphosphate phospholipase C activity"/>
    <property type="evidence" value="ECO:0007669"/>
    <property type="project" value="UniProtKB-EC"/>
</dbReference>
<evidence type="ECO:0000256" key="8">
    <source>
        <dbReference type="SAM" id="MobiDB-lite"/>
    </source>
</evidence>
<dbReference type="PROSITE" id="PS50008">
    <property type="entry name" value="PIPLC_Y_DOMAIN"/>
    <property type="match status" value="1"/>
</dbReference>
<evidence type="ECO:0000256" key="1">
    <source>
        <dbReference type="ARBA" id="ARBA00001195"/>
    </source>
</evidence>
<dbReference type="EMBL" id="MU007108">
    <property type="protein sequence ID" value="KAF2420558.1"/>
    <property type="molecule type" value="Genomic_DNA"/>
</dbReference>
<dbReference type="SUPFAM" id="SSF49562">
    <property type="entry name" value="C2 domain (Calcium/lipid-binding domain, CaLB)"/>
    <property type="match status" value="1"/>
</dbReference>
<evidence type="ECO:0000313" key="10">
    <source>
        <dbReference type="EMBL" id="KAF2420558.1"/>
    </source>
</evidence>
<dbReference type="GO" id="GO:0051209">
    <property type="term" value="P:release of sequestered calcium ion into cytosol"/>
    <property type="evidence" value="ECO:0007669"/>
    <property type="project" value="TreeGrafter"/>
</dbReference>
<dbReference type="Gene3D" id="3.20.20.190">
    <property type="entry name" value="Phosphatidylinositol (PI) phosphodiesterase"/>
    <property type="match status" value="1"/>
</dbReference>
<feature type="compositionally biased region" description="Basic and acidic residues" evidence="8">
    <location>
        <begin position="288"/>
        <end position="298"/>
    </location>
</feature>
<dbReference type="InterPro" id="IPR001711">
    <property type="entry name" value="PLipase_C_Pinositol-sp_Y"/>
</dbReference>
<dbReference type="Gene3D" id="2.60.40.150">
    <property type="entry name" value="C2 domain"/>
    <property type="match status" value="1"/>
</dbReference>
<keyword evidence="11" id="KW-1185">Reference proteome</keyword>
<dbReference type="Pfam" id="PF00388">
    <property type="entry name" value="PI-PLC-X"/>
    <property type="match status" value="1"/>
</dbReference>
<keyword evidence="2 7" id="KW-0378">Hydrolase</keyword>
<feature type="compositionally biased region" description="Polar residues" evidence="8">
    <location>
        <begin position="1"/>
        <end position="10"/>
    </location>
</feature>
<dbReference type="FunFam" id="3.20.20.190:FF:000039">
    <property type="entry name" value="Phosphoinositide phospholipase C"/>
    <property type="match status" value="1"/>
</dbReference>
<dbReference type="PANTHER" id="PTHR10336">
    <property type="entry name" value="PHOSPHOINOSITIDE-SPECIFIC PHOSPHOLIPASE C FAMILY PROTEIN"/>
    <property type="match status" value="1"/>
</dbReference>
<evidence type="ECO:0000259" key="9">
    <source>
        <dbReference type="PROSITE" id="PS50008"/>
    </source>
</evidence>
<dbReference type="InterPro" id="IPR000909">
    <property type="entry name" value="PLipase_C_PInositol-sp_X_dom"/>
</dbReference>
<dbReference type="EC" id="3.1.4.11" evidence="7"/>
<dbReference type="SMART" id="SM00148">
    <property type="entry name" value="PLCXc"/>
    <property type="match status" value="1"/>
</dbReference>
<evidence type="ECO:0000256" key="3">
    <source>
        <dbReference type="ARBA" id="ARBA00022963"/>
    </source>
</evidence>
<evidence type="ECO:0000256" key="2">
    <source>
        <dbReference type="ARBA" id="ARBA00022801"/>
    </source>
</evidence>
<feature type="compositionally biased region" description="Acidic residues" evidence="8">
    <location>
        <begin position="273"/>
        <end position="287"/>
    </location>
</feature>
<protein>
    <recommendedName>
        <fullName evidence="7">Phosphoinositide phospholipase C</fullName>
        <ecNumber evidence="7">3.1.4.11</ecNumber>
    </recommendedName>
</protein>
<dbReference type="AlphaFoldDB" id="A0A9P4NGB9"/>
<feature type="region of interest" description="Disordered" evidence="8">
    <location>
        <begin position="273"/>
        <end position="298"/>
    </location>
</feature>
<dbReference type="InterPro" id="IPR001192">
    <property type="entry name" value="PI-PLC_fam"/>
</dbReference>
<dbReference type="PRINTS" id="PR00390">
    <property type="entry name" value="PHPHLIPASEC"/>
</dbReference>
<dbReference type="OrthoDB" id="269822at2759"/>
<evidence type="ECO:0000313" key="11">
    <source>
        <dbReference type="Proteomes" id="UP000800235"/>
    </source>
</evidence>
<proteinExistence type="predicted"/>
<feature type="region of interest" description="Disordered" evidence="8">
    <location>
        <begin position="1"/>
        <end position="46"/>
    </location>
</feature>
<accession>A0A9P4NGB9</accession>
<dbReference type="GO" id="GO:0048015">
    <property type="term" value="P:phosphatidylinositol-mediated signaling"/>
    <property type="evidence" value="ECO:0007669"/>
    <property type="project" value="TreeGrafter"/>
</dbReference>
<keyword evidence="5" id="KW-0807">Transducer</keyword>